<dbReference type="InterPro" id="IPR039564">
    <property type="entry name" value="Peptidase_C39-like"/>
</dbReference>
<dbReference type="CDD" id="cd02549">
    <property type="entry name" value="Peptidase_C39A"/>
    <property type="match status" value="1"/>
</dbReference>
<dbReference type="PANTHER" id="PTHR37806:SF1">
    <property type="entry name" value="PEPTIDASE C39-LIKE DOMAIN-CONTAINING PROTEIN"/>
    <property type="match status" value="1"/>
</dbReference>
<dbReference type="EMBL" id="FNJU01000001">
    <property type="protein sequence ID" value="SDP03133.1"/>
    <property type="molecule type" value="Genomic_DNA"/>
</dbReference>
<reference evidence="3" key="1">
    <citation type="submission" date="2016-10" db="EMBL/GenBank/DDBJ databases">
        <authorList>
            <person name="Varghese N."/>
            <person name="Submissions S."/>
        </authorList>
    </citation>
    <scope>NUCLEOTIDE SEQUENCE [LARGE SCALE GENOMIC DNA]</scope>
    <source>
        <strain evidence="3">IBRC-M10078</strain>
    </source>
</reference>
<dbReference type="PIRSF" id="PIRSF032442">
    <property type="entry name" value="UCP032442"/>
    <property type="match status" value="1"/>
</dbReference>
<evidence type="ECO:0000259" key="1">
    <source>
        <dbReference type="Pfam" id="PF13529"/>
    </source>
</evidence>
<organism evidence="2 3">
    <name type="scientific">Litchfieldia salsa</name>
    <dbReference type="NCBI Taxonomy" id="930152"/>
    <lineage>
        <taxon>Bacteria</taxon>
        <taxon>Bacillati</taxon>
        <taxon>Bacillota</taxon>
        <taxon>Bacilli</taxon>
        <taxon>Bacillales</taxon>
        <taxon>Bacillaceae</taxon>
        <taxon>Litchfieldia</taxon>
    </lineage>
</organism>
<evidence type="ECO:0000313" key="2">
    <source>
        <dbReference type="EMBL" id="SDP03133.1"/>
    </source>
</evidence>
<dbReference type="Pfam" id="PF13529">
    <property type="entry name" value="Peptidase_C39_2"/>
    <property type="match status" value="1"/>
</dbReference>
<protein>
    <submittedName>
        <fullName evidence="2">Uncharacterized protein YvpB</fullName>
    </submittedName>
</protein>
<dbReference type="STRING" id="930152.SAMN05216565_101272"/>
<dbReference type="InterPro" id="IPR016997">
    <property type="entry name" value="UCP032442"/>
</dbReference>
<dbReference type="Gene3D" id="3.90.70.10">
    <property type="entry name" value="Cysteine proteinases"/>
    <property type="match status" value="1"/>
</dbReference>
<feature type="domain" description="Peptidase C39-like" evidence="1">
    <location>
        <begin position="10"/>
        <end position="141"/>
    </location>
</feature>
<sequence>MKENVANVQLNVPIISQLPELPTGCEITAITMMLRYKGLNVDKVALAREMPKHLEDPSIGYVGDPFTTEGWTIYPSALVELVRKYSGQATNLTNTTKELLEEQLLNNKPIVVLVSSMHGFTVHALTLTGFDPNYFYFNDPWTGEKDVRISKSYFEEIWSDYGSRALSF</sequence>
<evidence type="ECO:0000313" key="3">
    <source>
        <dbReference type="Proteomes" id="UP000199159"/>
    </source>
</evidence>
<accession>A0A1H0PDP4</accession>
<dbReference type="PANTHER" id="PTHR37806">
    <property type="entry name" value="LMO0724 PROTEIN"/>
    <property type="match status" value="1"/>
</dbReference>
<proteinExistence type="predicted"/>
<gene>
    <name evidence="2" type="ORF">SAMN05216565_101272</name>
</gene>
<dbReference type="Proteomes" id="UP000199159">
    <property type="component" value="Unassembled WGS sequence"/>
</dbReference>
<name>A0A1H0PDP4_9BACI</name>
<dbReference type="RefSeq" id="WP_175490146.1">
    <property type="nucleotide sequence ID" value="NZ_FNJU01000001.1"/>
</dbReference>
<dbReference type="InterPro" id="IPR039563">
    <property type="entry name" value="Peptidase_C39_single_dom"/>
</dbReference>
<keyword evidence="3" id="KW-1185">Reference proteome</keyword>
<dbReference type="AlphaFoldDB" id="A0A1H0PDP4"/>